<dbReference type="SUPFAM" id="SSF47459">
    <property type="entry name" value="HLH, helix-loop-helix DNA-binding domain"/>
    <property type="match status" value="1"/>
</dbReference>
<reference evidence="3" key="1">
    <citation type="journal article" date="2021" name="Nat. Commun.">
        <title>Genetic determinants of endophytism in the Arabidopsis root mycobiome.</title>
        <authorList>
            <person name="Mesny F."/>
            <person name="Miyauchi S."/>
            <person name="Thiergart T."/>
            <person name="Pickel B."/>
            <person name="Atanasova L."/>
            <person name="Karlsson M."/>
            <person name="Huettel B."/>
            <person name="Barry K.W."/>
            <person name="Haridas S."/>
            <person name="Chen C."/>
            <person name="Bauer D."/>
            <person name="Andreopoulos W."/>
            <person name="Pangilinan J."/>
            <person name="LaButti K."/>
            <person name="Riley R."/>
            <person name="Lipzen A."/>
            <person name="Clum A."/>
            <person name="Drula E."/>
            <person name="Henrissat B."/>
            <person name="Kohler A."/>
            <person name="Grigoriev I.V."/>
            <person name="Martin F.M."/>
            <person name="Hacquard S."/>
        </authorList>
    </citation>
    <scope>NUCLEOTIDE SEQUENCE</scope>
    <source>
        <strain evidence="3">MPI-CAGE-AT-0016</strain>
    </source>
</reference>
<comment type="caution">
    <text evidence="3">The sequence shown here is derived from an EMBL/GenBank/DDBJ whole genome shotgun (WGS) entry which is preliminary data.</text>
</comment>
<feature type="region of interest" description="Disordered" evidence="1">
    <location>
        <begin position="362"/>
        <end position="408"/>
    </location>
</feature>
<proteinExistence type="predicted"/>
<dbReference type="Pfam" id="PF00010">
    <property type="entry name" value="HLH"/>
    <property type="match status" value="1"/>
</dbReference>
<feature type="region of interest" description="Disordered" evidence="1">
    <location>
        <begin position="1"/>
        <end position="161"/>
    </location>
</feature>
<dbReference type="InterPro" id="IPR036638">
    <property type="entry name" value="HLH_DNA-bd_sf"/>
</dbReference>
<dbReference type="PANTHER" id="PTHR46266">
    <property type="entry name" value="TRANSCRIPTION FACTOR TT8"/>
    <property type="match status" value="1"/>
</dbReference>
<dbReference type="Proteomes" id="UP000813385">
    <property type="component" value="Unassembled WGS sequence"/>
</dbReference>
<dbReference type="InterPro" id="IPR011598">
    <property type="entry name" value="bHLH_dom"/>
</dbReference>
<dbReference type="Gene3D" id="4.10.280.10">
    <property type="entry name" value="Helix-loop-helix DNA-binding domain"/>
    <property type="match status" value="1"/>
</dbReference>
<dbReference type="PANTHER" id="PTHR46266:SF4">
    <property type="entry name" value="TRANSCRIPTION FACTOR TT8"/>
    <property type="match status" value="1"/>
</dbReference>
<name>A0A8K0TFF2_9PEZI</name>
<keyword evidence="4" id="KW-1185">Reference proteome</keyword>
<dbReference type="AlphaFoldDB" id="A0A8K0TFF2"/>
<accession>A0A8K0TFF2</accession>
<dbReference type="GO" id="GO:0046983">
    <property type="term" value="F:protein dimerization activity"/>
    <property type="evidence" value="ECO:0007669"/>
    <property type="project" value="InterPro"/>
</dbReference>
<feature type="compositionally biased region" description="Pro residues" evidence="1">
    <location>
        <begin position="1"/>
        <end position="10"/>
    </location>
</feature>
<evidence type="ECO:0000313" key="3">
    <source>
        <dbReference type="EMBL" id="KAH7359191.1"/>
    </source>
</evidence>
<dbReference type="PROSITE" id="PS50888">
    <property type="entry name" value="BHLH"/>
    <property type="match status" value="1"/>
</dbReference>
<feature type="compositionally biased region" description="Low complexity" evidence="1">
    <location>
        <begin position="118"/>
        <end position="140"/>
    </location>
</feature>
<dbReference type="OrthoDB" id="690068at2759"/>
<feature type="compositionally biased region" description="Polar residues" evidence="1">
    <location>
        <begin position="381"/>
        <end position="395"/>
    </location>
</feature>
<evidence type="ECO:0000256" key="1">
    <source>
        <dbReference type="SAM" id="MobiDB-lite"/>
    </source>
</evidence>
<evidence type="ECO:0000259" key="2">
    <source>
        <dbReference type="PROSITE" id="PS50888"/>
    </source>
</evidence>
<dbReference type="CDD" id="cd00083">
    <property type="entry name" value="bHLH_SF"/>
    <property type="match status" value="1"/>
</dbReference>
<feature type="compositionally biased region" description="Polar residues" evidence="1">
    <location>
        <begin position="264"/>
        <end position="280"/>
    </location>
</feature>
<feature type="region of interest" description="Disordered" evidence="1">
    <location>
        <begin position="225"/>
        <end position="336"/>
    </location>
</feature>
<organism evidence="3 4">
    <name type="scientific">Plectosphaerella cucumerina</name>
    <dbReference type="NCBI Taxonomy" id="40658"/>
    <lineage>
        <taxon>Eukaryota</taxon>
        <taxon>Fungi</taxon>
        <taxon>Dikarya</taxon>
        <taxon>Ascomycota</taxon>
        <taxon>Pezizomycotina</taxon>
        <taxon>Sordariomycetes</taxon>
        <taxon>Hypocreomycetidae</taxon>
        <taxon>Glomerellales</taxon>
        <taxon>Plectosphaerellaceae</taxon>
        <taxon>Plectosphaerella</taxon>
    </lineage>
</organism>
<protein>
    <recommendedName>
        <fullName evidence="2">BHLH domain-containing protein</fullName>
    </recommendedName>
</protein>
<evidence type="ECO:0000313" key="4">
    <source>
        <dbReference type="Proteomes" id="UP000813385"/>
    </source>
</evidence>
<dbReference type="SMART" id="SM00353">
    <property type="entry name" value="HLH"/>
    <property type="match status" value="1"/>
</dbReference>
<sequence>MPRPTLPPTPASSTDIKGKDGGQALGQLQLSFELPPPALAQDPSQVSPSDTHTSPKSYPVQAAEAVKARRRASSTAQKPASDAFALPPPPTRSRKIIQMKPRAAPQDEATDAPDAGPSSSTKATSTTAGKAAATTSASKEPTTKKKQPSATSAAGRKIARKTAHSLIERRRRSKMNEEFAVLKDMIPACTGEMHKLAILQASIEYVRYLEDCVSKLKAQRDVDLEGAPTDSGLQTPSGRDPWGSIPQFHPSYQQDADVEMTGSEAPSPTFTAQPSHQPSVSPALLSEDVRNRHNSYSSTSTDHRHYSYSSATTSPAFGPQTYNYGRGGPSLPASALTSPALAPLREHRDLDQEATAALLMLNSDRRGSMIGGHSSRESDRSNSTGGAATPQPQQGTGRGMSVRDLLST</sequence>
<gene>
    <name evidence="3" type="ORF">B0T11DRAFT_113043</name>
</gene>
<dbReference type="EMBL" id="JAGPXD010000004">
    <property type="protein sequence ID" value="KAH7359191.1"/>
    <property type="molecule type" value="Genomic_DNA"/>
</dbReference>
<feature type="compositionally biased region" description="Polar residues" evidence="1">
    <location>
        <begin position="42"/>
        <end position="56"/>
    </location>
</feature>
<feature type="domain" description="BHLH" evidence="2">
    <location>
        <begin position="159"/>
        <end position="209"/>
    </location>
</feature>
<feature type="compositionally biased region" description="Polar residues" evidence="1">
    <location>
        <begin position="307"/>
        <end position="323"/>
    </location>
</feature>